<dbReference type="EMBL" id="BGPR01071214">
    <property type="protein sequence ID" value="GBO44473.1"/>
    <property type="molecule type" value="Genomic_DNA"/>
</dbReference>
<organism evidence="2 3">
    <name type="scientific">Araneus ventricosus</name>
    <name type="common">Orbweaver spider</name>
    <name type="synonym">Epeira ventricosa</name>
    <dbReference type="NCBI Taxonomy" id="182803"/>
    <lineage>
        <taxon>Eukaryota</taxon>
        <taxon>Metazoa</taxon>
        <taxon>Ecdysozoa</taxon>
        <taxon>Arthropoda</taxon>
        <taxon>Chelicerata</taxon>
        <taxon>Arachnida</taxon>
        <taxon>Araneae</taxon>
        <taxon>Araneomorphae</taxon>
        <taxon>Entelegynae</taxon>
        <taxon>Araneoidea</taxon>
        <taxon>Araneidae</taxon>
        <taxon>Araneus</taxon>
    </lineage>
</organism>
<name>A0A4Y2X4N5_ARAVE</name>
<dbReference type="AlphaFoldDB" id="A0A4Y2X4N5"/>
<proteinExistence type="predicted"/>
<evidence type="ECO:0000313" key="2">
    <source>
        <dbReference type="EMBL" id="GBO44473.1"/>
    </source>
</evidence>
<sequence>MENEVSQLNEVISALKEEKVNLEKSLYSNQQQLAKLQEEKSDVLRELDIQRSSVSTLQ</sequence>
<feature type="coiled-coil region" evidence="1">
    <location>
        <begin position="5"/>
        <end position="53"/>
    </location>
</feature>
<gene>
    <name evidence="2" type="ORF">AVEN_24394_1</name>
</gene>
<dbReference type="Proteomes" id="UP000499080">
    <property type="component" value="Unassembled WGS sequence"/>
</dbReference>
<comment type="caution">
    <text evidence="2">The sequence shown here is derived from an EMBL/GenBank/DDBJ whole genome shotgun (WGS) entry which is preliminary data.</text>
</comment>
<dbReference type="OrthoDB" id="6436679at2759"/>
<keyword evidence="1" id="KW-0175">Coiled coil</keyword>
<feature type="non-terminal residue" evidence="2">
    <location>
        <position position="58"/>
    </location>
</feature>
<evidence type="ECO:0000313" key="3">
    <source>
        <dbReference type="Proteomes" id="UP000499080"/>
    </source>
</evidence>
<protein>
    <submittedName>
        <fullName evidence="2">Uncharacterized protein</fullName>
    </submittedName>
</protein>
<keyword evidence="3" id="KW-1185">Reference proteome</keyword>
<evidence type="ECO:0000256" key="1">
    <source>
        <dbReference type="SAM" id="Coils"/>
    </source>
</evidence>
<accession>A0A4Y2X4N5</accession>
<reference evidence="2 3" key="1">
    <citation type="journal article" date="2019" name="Sci. Rep.">
        <title>Orb-weaving spider Araneus ventricosus genome elucidates the spidroin gene catalogue.</title>
        <authorList>
            <person name="Kono N."/>
            <person name="Nakamura H."/>
            <person name="Ohtoshi R."/>
            <person name="Moran D.A.P."/>
            <person name="Shinohara A."/>
            <person name="Yoshida Y."/>
            <person name="Fujiwara M."/>
            <person name="Mori M."/>
            <person name="Tomita M."/>
            <person name="Arakawa K."/>
        </authorList>
    </citation>
    <scope>NUCLEOTIDE SEQUENCE [LARGE SCALE GENOMIC DNA]</scope>
</reference>